<protein>
    <submittedName>
        <fullName evidence="1 2">Uncharacterized protein</fullName>
    </submittedName>
</protein>
<evidence type="ECO:0000313" key="1">
    <source>
        <dbReference type="EMBL" id="KEH37694.1"/>
    </source>
</evidence>
<name>A0A072V6J5_MEDTR</name>
<dbReference type="EnsemblPlants" id="KEH37694">
    <property type="protein sequence ID" value="KEH37694"/>
    <property type="gene ID" value="MTR_2g445370"/>
</dbReference>
<dbReference type="HOGENOM" id="CLU_2295844_0_0_1"/>
<reference evidence="2" key="3">
    <citation type="submission" date="2015-04" db="UniProtKB">
        <authorList>
            <consortium name="EnsemblPlants"/>
        </authorList>
    </citation>
    <scope>IDENTIFICATION</scope>
    <source>
        <strain evidence="2">cv. Jemalong A17</strain>
    </source>
</reference>
<sequence length="101" mass="11074">MANDIMLMSYPIQIKPRKKAFSNNASESLCRVISFNPNLHSTSLGSSKDDVLLTSLFHSFIVIEFGYFADCVLLTGAACSPGCEIPHLAVCIELFKGFILN</sequence>
<evidence type="ECO:0000313" key="3">
    <source>
        <dbReference type="Proteomes" id="UP000002051"/>
    </source>
</evidence>
<dbReference type="EMBL" id="CM001218">
    <property type="protein sequence ID" value="KEH37694.1"/>
    <property type="molecule type" value="Genomic_DNA"/>
</dbReference>
<accession>A0A072V6J5</accession>
<evidence type="ECO:0000313" key="2">
    <source>
        <dbReference type="EnsemblPlants" id="KEH37694"/>
    </source>
</evidence>
<reference evidence="1 3" key="1">
    <citation type="journal article" date="2011" name="Nature">
        <title>The Medicago genome provides insight into the evolution of rhizobial symbioses.</title>
        <authorList>
            <person name="Young N.D."/>
            <person name="Debelle F."/>
            <person name="Oldroyd G.E."/>
            <person name="Geurts R."/>
            <person name="Cannon S.B."/>
            <person name="Udvardi M.K."/>
            <person name="Benedito V.A."/>
            <person name="Mayer K.F."/>
            <person name="Gouzy J."/>
            <person name="Schoof H."/>
            <person name="Van de Peer Y."/>
            <person name="Proost S."/>
            <person name="Cook D.R."/>
            <person name="Meyers B.C."/>
            <person name="Spannagl M."/>
            <person name="Cheung F."/>
            <person name="De Mita S."/>
            <person name="Krishnakumar V."/>
            <person name="Gundlach H."/>
            <person name="Zhou S."/>
            <person name="Mudge J."/>
            <person name="Bharti A.K."/>
            <person name="Murray J.D."/>
            <person name="Naoumkina M.A."/>
            <person name="Rosen B."/>
            <person name="Silverstein K.A."/>
            <person name="Tang H."/>
            <person name="Rombauts S."/>
            <person name="Zhao P.X."/>
            <person name="Zhou P."/>
            <person name="Barbe V."/>
            <person name="Bardou P."/>
            <person name="Bechner M."/>
            <person name="Bellec A."/>
            <person name="Berger A."/>
            <person name="Berges H."/>
            <person name="Bidwell S."/>
            <person name="Bisseling T."/>
            <person name="Choisne N."/>
            <person name="Couloux A."/>
            <person name="Denny R."/>
            <person name="Deshpande S."/>
            <person name="Dai X."/>
            <person name="Doyle J.J."/>
            <person name="Dudez A.M."/>
            <person name="Farmer A.D."/>
            <person name="Fouteau S."/>
            <person name="Franken C."/>
            <person name="Gibelin C."/>
            <person name="Gish J."/>
            <person name="Goldstein S."/>
            <person name="Gonzalez A.J."/>
            <person name="Green P.J."/>
            <person name="Hallab A."/>
            <person name="Hartog M."/>
            <person name="Hua A."/>
            <person name="Humphray S.J."/>
            <person name="Jeong D.H."/>
            <person name="Jing Y."/>
            <person name="Jocker A."/>
            <person name="Kenton S.M."/>
            <person name="Kim D.J."/>
            <person name="Klee K."/>
            <person name="Lai H."/>
            <person name="Lang C."/>
            <person name="Lin S."/>
            <person name="Macmil S.L."/>
            <person name="Magdelenat G."/>
            <person name="Matthews L."/>
            <person name="McCorrison J."/>
            <person name="Monaghan E.L."/>
            <person name="Mun J.H."/>
            <person name="Najar F.Z."/>
            <person name="Nicholson C."/>
            <person name="Noirot C."/>
            <person name="O'Bleness M."/>
            <person name="Paule C.R."/>
            <person name="Poulain J."/>
            <person name="Prion F."/>
            <person name="Qin B."/>
            <person name="Qu C."/>
            <person name="Retzel E.F."/>
            <person name="Riddle C."/>
            <person name="Sallet E."/>
            <person name="Samain S."/>
            <person name="Samson N."/>
            <person name="Sanders I."/>
            <person name="Saurat O."/>
            <person name="Scarpelli C."/>
            <person name="Schiex T."/>
            <person name="Segurens B."/>
            <person name="Severin A.J."/>
            <person name="Sherrier D.J."/>
            <person name="Shi R."/>
            <person name="Sims S."/>
            <person name="Singer S.R."/>
            <person name="Sinharoy S."/>
            <person name="Sterck L."/>
            <person name="Viollet A."/>
            <person name="Wang B.B."/>
            <person name="Wang K."/>
            <person name="Wang M."/>
            <person name="Wang X."/>
            <person name="Warfsmann J."/>
            <person name="Weissenbach J."/>
            <person name="White D.D."/>
            <person name="White J.D."/>
            <person name="Wiley G.B."/>
            <person name="Wincker P."/>
            <person name="Xing Y."/>
            <person name="Yang L."/>
            <person name="Yao Z."/>
            <person name="Ying F."/>
            <person name="Zhai J."/>
            <person name="Zhou L."/>
            <person name="Zuber A."/>
            <person name="Denarie J."/>
            <person name="Dixon R.A."/>
            <person name="May G.D."/>
            <person name="Schwartz D.C."/>
            <person name="Rogers J."/>
            <person name="Quetier F."/>
            <person name="Town C.D."/>
            <person name="Roe B.A."/>
        </authorList>
    </citation>
    <scope>NUCLEOTIDE SEQUENCE [LARGE SCALE GENOMIC DNA]</scope>
    <source>
        <strain evidence="1">A17</strain>
        <strain evidence="2 3">cv. Jemalong A17</strain>
    </source>
</reference>
<dbReference type="Proteomes" id="UP000002051">
    <property type="component" value="Chromosome 2"/>
</dbReference>
<organism evidence="1 3">
    <name type="scientific">Medicago truncatula</name>
    <name type="common">Barrel medic</name>
    <name type="synonym">Medicago tribuloides</name>
    <dbReference type="NCBI Taxonomy" id="3880"/>
    <lineage>
        <taxon>Eukaryota</taxon>
        <taxon>Viridiplantae</taxon>
        <taxon>Streptophyta</taxon>
        <taxon>Embryophyta</taxon>
        <taxon>Tracheophyta</taxon>
        <taxon>Spermatophyta</taxon>
        <taxon>Magnoliopsida</taxon>
        <taxon>eudicotyledons</taxon>
        <taxon>Gunneridae</taxon>
        <taxon>Pentapetalae</taxon>
        <taxon>rosids</taxon>
        <taxon>fabids</taxon>
        <taxon>Fabales</taxon>
        <taxon>Fabaceae</taxon>
        <taxon>Papilionoideae</taxon>
        <taxon>50 kb inversion clade</taxon>
        <taxon>NPAAA clade</taxon>
        <taxon>Hologalegina</taxon>
        <taxon>IRL clade</taxon>
        <taxon>Trifolieae</taxon>
        <taxon>Medicago</taxon>
    </lineage>
</organism>
<keyword evidence="3" id="KW-1185">Reference proteome</keyword>
<dbReference type="AlphaFoldDB" id="A0A072V6J5"/>
<proteinExistence type="predicted"/>
<reference evidence="1 3" key="2">
    <citation type="journal article" date="2014" name="BMC Genomics">
        <title>An improved genome release (version Mt4.0) for the model legume Medicago truncatula.</title>
        <authorList>
            <person name="Tang H."/>
            <person name="Krishnakumar V."/>
            <person name="Bidwell S."/>
            <person name="Rosen B."/>
            <person name="Chan A."/>
            <person name="Zhou S."/>
            <person name="Gentzbittel L."/>
            <person name="Childs K.L."/>
            <person name="Yandell M."/>
            <person name="Gundlach H."/>
            <person name="Mayer K.F."/>
            <person name="Schwartz D.C."/>
            <person name="Town C.D."/>
        </authorList>
    </citation>
    <scope>GENOME REANNOTATION</scope>
    <source>
        <strain evidence="1">A17</strain>
        <strain evidence="2 3">cv. Jemalong A17</strain>
    </source>
</reference>
<gene>
    <name evidence="1" type="ordered locus">MTR_2g445370</name>
</gene>